<dbReference type="AlphaFoldDB" id="A0A0E9UV71"/>
<protein>
    <submittedName>
        <fullName evidence="2">Uncharacterized protein</fullName>
    </submittedName>
</protein>
<dbReference type="EMBL" id="GBXM01039739">
    <property type="protein sequence ID" value="JAH68838.1"/>
    <property type="molecule type" value="Transcribed_RNA"/>
</dbReference>
<evidence type="ECO:0000256" key="1">
    <source>
        <dbReference type="SAM" id="MobiDB-lite"/>
    </source>
</evidence>
<evidence type="ECO:0000313" key="2">
    <source>
        <dbReference type="EMBL" id="JAH68838.1"/>
    </source>
</evidence>
<proteinExistence type="predicted"/>
<sequence>MISESKFYGCGHEKIPSSSIYSKGSQR</sequence>
<feature type="compositionally biased region" description="Polar residues" evidence="1">
    <location>
        <begin position="16"/>
        <end position="27"/>
    </location>
</feature>
<organism evidence="2">
    <name type="scientific">Anguilla anguilla</name>
    <name type="common">European freshwater eel</name>
    <name type="synonym">Muraena anguilla</name>
    <dbReference type="NCBI Taxonomy" id="7936"/>
    <lineage>
        <taxon>Eukaryota</taxon>
        <taxon>Metazoa</taxon>
        <taxon>Chordata</taxon>
        <taxon>Craniata</taxon>
        <taxon>Vertebrata</taxon>
        <taxon>Euteleostomi</taxon>
        <taxon>Actinopterygii</taxon>
        <taxon>Neopterygii</taxon>
        <taxon>Teleostei</taxon>
        <taxon>Anguilliformes</taxon>
        <taxon>Anguillidae</taxon>
        <taxon>Anguilla</taxon>
    </lineage>
</organism>
<reference evidence="2" key="2">
    <citation type="journal article" date="2015" name="Fish Shellfish Immunol.">
        <title>Early steps in the European eel (Anguilla anguilla)-Vibrio vulnificus interaction in the gills: Role of the RtxA13 toxin.</title>
        <authorList>
            <person name="Callol A."/>
            <person name="Pajuelo D."/>
            <person name="Ebbesson L."/>
            <person name="Teles M."/>
            <person name="MacKenzie S."/>
            <person name="Amaro C."/>
        </authorList>
    </citation>
    <scope>NUCLEOTIDE SEQUENCE</scope>
</reference>
<feature type="region of interest" description="Disordered" evidence="1">
    <location>
        <begin position="1"/>
        <end position="27"/>
    </location>
</feature>
<name>A0A0E9UV71_ANGAN</name>
<accession>A0A0E9UV71</accession>
<reference evidence="2" key="1">
    <citation type="submission" date="2014-11" db="EMBL/GenBank/DDBJ databases">
        <authorList>
            <person name="Amaro Gonzalez C."/>
        </authorList>
    </citation>
    <scope>NUCLEOTIDE SEQUENCE</scope>
</reference>